<dbReference type="STRING" id="765257.A0A0C9YNX8"/>
<dbReference type="InterPro" id="IPR001138">
    <property type="entry name" value="Zn2Cys6_DnaBD"/>
</dbReference>
<dbReference type="EMBL" id="KN833807">
    <property type="protein sequence ID" value="KIK18386.1"/>
    <property type="molecule type" value="Genomic_DNA"/>
</dbReference>
<dbReference type="InterPro" id="IPR036864">
    <property type="entry name" value="Zn2-C6_fun-type_DNA-bd_sf"/>
</dbReference>
<dbReference type="InterPro" id="IPR020448">
    <property type="entry name" value="Maltose_ferment_reg_DNA-bd"/>
</dbReference>
<organism evidence="6 8">
    <name type="scientific">Pisolithus microcarpus 441</name>
    <dbReference type="NCBI Taxonomy" id="765257"/>
    <lineage>
        <taxon>Eukaryota</taxon>
        <taxon>Fungi</taxon>
        <taxon>Dikarya</taxon>
        <taxon>Basidiomycota</taxon>
        <taxon>Agaricomycotina</taxon>
        <taxon>Agaricomycetes</taxon>
        <taxon>Agaricomycetidae</taxon>
        <taxon>Boletales</taxon>
        <taxon>Sclerodermatineae</taxon>
        <taxon>Pisolithaceae</taxon>
        <taxon>Pisolithus</taxon>
    </lineage>
</organism>
<evidence type="ECO:0000256" key="4">
    <source>
        <dbReference type="ARBA" id="ARBA00023242"/>
    </source>
</evidence>
<name>A0A0C9YNX8_9AGAM</name>
<keyword evidence="3" id="KW-0804">Transcription</keyword>
<dbReference type="PROSITE" id="PS50048">
    <property type="entry name" value="ZN2_CY6_FUNGAL_2"/>
    <property type="match status" value="1"/>
</dbReference>
<accession>A0A0C9YNX8</accession>
<dbReference type="SMART" id="SM00066">
    <property type="entry name" value="GAL4"/>
    <property type="match status" value="1"/>
</dbReference>
<reference evidence="8" key="2">
    <citation type="submission" date="2015-01" db="EMBL/GenBank/DDBJ databases">
        <title>Evolutionary Origins and Diversification of the Mycorrhizal Mutualists.</title>
        <authorList>
            <consortium name="DOE Joint Genome Institute"/>
            <consortium name="Mycorrhizal Genomics Consortium"/>
            <person name="Kohler A."/>
            <person name="Kuo A."/>
            <person name="Nagy L.G."/>
            <person name="Floudas D."/>
            <person name="Copeland A."/>
            <person name="Barry K.W."/>
            <person name="Cichocki N."/>
            <person name="Veneault-Fourrey C."/>
            <person name="LaButti K."/>
            <person name="Lindquist E.A."/>
            <person name="Lipzen A."/>
            <person name="Lundell T."/>
            <person name="Morin E."/>
            <person name="Murat C."/>
            <person name="Riley R."/>
            <person name="Ohm R."/>
            <person name="Sun H."/>
            <person name="Tunlid A."/>
            <person name="Henrissat B."/>
            <person name="Grigoriev I.V."/>
            <person name="Hibbett D.S."/>
            <person name="Martin F."/>
        </authorList>
    </citation>
    <scope>NUCLEOTIDE SEQUENCE [LARGE SCALE GENOMIC DNA]</scope>
    <source>
        <strain evidence="8">441</strain>
    </source>
</reference>
<feature type="non-terminal residue" evidence="6">
    <location>
        <position position="1"/>
    </location>
</feature>
<dbReference type="Proteomes" id="UP000054018">
    <property type="component" value="Unassembled WGS sequence"/>
</dbReference>
<keyword evidence="1" id="KW-0805">Transcription regulation</keyword>
<gene>
    <name evidence="6" type="ORF">PISMIDRAFT_42623</name>
    <name evidence="7" type="ORF">PISMIDRAFT_74962</name>
</gene>
<reference evidence="6" key="3">
    <citation type="submission" date="2015-02" db="EMBL/GenBank/DDBJ databases">
        <title>Evolutionary Origins and Diversification of the Mycorrhizal Mutualists.</title>
        <authorList>
            <consortium name="DOE Joint Genome Institute"/>
            <consortium name="Mycorrhizal Genomics Consortium"/>
            <person name="Kohler A."/>
            <person name="Kuo A."/>
            <person name="Nagy L.G."/>
            <person name="Floudas D."/>
            <person name="Copeland A."/>
            <person name="Barry K.W."/>
            <person name="Cichocki N."/>
            <person name="Veneault-Fourrey C."/>
            <person name="LaButti K."/>
            <person name="Lindquist E.A."/>
            <person name="Lipzen A."/>
            <person name="Lundell T."/>
            <person name="Morin E."/>
            <person name="Murat C."/>
            <person name="Riley R."/>
            <person name="Ohm R."/>
            <person name="Sun H."/>
            <person name="Tunlid A."/>
            <person name="Henrissat B."/>
            <person name="Grigoriev I.V."/>
            <person name="Hibbett D.S."/>
            <person name="Martin F."/>
        </authorList>
    </citation>
    <scope>NUCLEOTIDE SEQUENCE</scope>
    <source>
        <strain evidence="6">441</strain>
    </source>
</reference>
<dbReference type="PROSITE" id="PS00463">
    <property type="entry name" value="ZN2_CY6_FUNGAL_1"/>
    <property type="match status" value="1"/>
</dbReference>
<dbReference type="HOGENOM" id="CLU_190126_1_0_1"/>
<dbReference type="GO" id="GO:0008270">
    <property type="term" value="F:zinc ion binding"/>
    <property type="evidence" value="ECO:0007669"/>
    <property type="project" value="InterPro"/>
</dbReference>
<sequence>RQTGETEEEQSKKTKVIHKIYVACDFCRGRKLRCDGSKPSCANCATRSLECKYQ</sequence>
<evidence type="ECO:0000313" key="8">
    <source>
        <dbReference type="Proteomes" id="UP000054018"/>
    </source>
</evidence>
<evidence type="ECO:0000256" key="1">
    <source>
        <dbReference type="ARBA" id="ARBA00023015"/>
    </source>
</evidence>
<dbReference type="PRINTS" id="PR00054">
    <property type="entry name" value="FUNGALZNCYS"/>
</dbReference>
<dbReference type="SUPFAM" id="SSF57701">
    <property type="entry name" value="Zn2/Cys6 DNA-binding domain"/>
    <property type="match status" value="1"/>
</dbReference>
<dbReference type="PRINTS" id="PR00755">
    <property type="entry name" value="AFLATOXINBRP"/>
</dbReference>
<dbReference type="OrthoDB" id="39175at2759"/>
<dbReference type="PANTHER" id="PTHR47424">
    <property type="entry name" value="REGULATORY PROTEIN GAL4"/>
    <property type="match status" value="1"/>
</dbReference>
<keyword evidence="4" id="KW-0539">Nucleus</keyword>
<dbReference type="Gene3D" id="4.10.240.10">
    <property type="entry name" value="Zn(2)-C6 fungal-type DNA-binding domain"/>
    <property type="match status" value="1"/>
</dbReference>
<keyword evidence="8" id="KW-1185">Reference proteome</keyword>
<evidence type="ECO:0000313" key="7">
    <source>
        <dbReference type="EMBL" id="KIK27564.1"/>
    </source>
</evidence>
<dbReference type="CDD" id="cd00067">
    <property type="entry name" value="GAL4"/>
    <property type="match status" value="1"/>
</dbReference>
<reference evidence="6 8" key="1">
    <citation type="submission" date="2014-04" db="EMBL/GenBank/DDBJ databases">
        <authorList>
            <consortium name="DOE Joint Genome Institute"/>
            <person name="Kuo A."/>
            <person name="Kohler A."/>
            <person name="Costa M.D."/>
            <person name="Nagy L.G."/>
            <person name="Floudas D."/>
            <person name="Copeland A."/>
            <person name="Barry K.W."/>
            <person name="Cichocki N."/>
            <person name="Veneault-Fourrey C."/>
            <person name="LaButti K."/>
            <person name="Lindquist E.A."/>
            <person name="Lipzen A."/>
            <person name="Lundell T."/>
            <person name="Morin E."/>
            <person name="Murat C."/>
            <person name="Sun H."/>
            <person name="Tunlid A."/>
            <person name="Henrissat B."/>
            <person name="Grigoriev I.V."/>
            <person name="Hibbett D.S."/>
            <person name="Martin F."/>
            <person name="Nordberg H.P."/>
            <person name="Cantor M.N."/>
            <person name="Hua S.X."/>
        </authorList>
    </citation>
    <scope>NUCLEOTIDE SEQUENCE [LARGE SCALE GENOMIC DNA]</scope>
    <source>
        <strain evidence="6 8">441</strain>
    </source>
</reference>
<dbReference type="PANTHER" id="PTHR47424:SF3">
    <property type="entry name" value="REGULATORY PROTEIN GAL4"/>
    <property type="match status" value="1"/>
</dbReference>
<feature type="non-terminal residue" evidence="6">
    <location>
        <position position="54"/>
    </location>
</feature>
<evidence type="ECO:0000256" key="2">
    <source>
        <dbReference type="ARBA" id="ARBA00023125"/>
    </source>
</evidence>
<dbReference type="GO" id="GO:0000981">
    <property type="term" value="F:DNA-binding transcription factor activity, RNA polymerase II-specific"/>
    <property type="evidence" value="ECO:0007669"/>
    <property type="project" value="InterPro"/>
</dbReference>
<proteinExistence type="predicted"/>
<evidence type="ECO:0000259" key="5">
    <source>
        <dbReference type="PROSITE" id="PS50048"/>
    </source>
</evidence>
<evidence type="ECO:0000256" key="3">
    <source>
        <dbReference type="ARBA" id="ARBA00023163"/>
    </source>
</evidence>
<keyword evidence="2" id="KW-0238">DNA-binding</keyword>
<dbReference type="GO" id="GO:0003677">
    <property type="term" value="F:DNA binding"/>
    <property type="evidence" value="ECO:0007669"/>
    <property type="project" value="UniProtKB-KW"/>
</dbReference>
<evidence type="ECO:0000313" key="6">
    <source>
        <dbReference type="EMBL" id="KIK18386.1"/>
    </source>
</evidence>
<protein>
    <recommendedName>
        <fullName evidence="5">Zn(2)-C6 fungal-type domain-containing protein</fullName>
    </recommendedName>
</protein>
<feature type="domain" description="Zn(2)-C6 fungal-type" evidence="5">
    <location>
        <begin position="23"/>
        <end position="53"/>
    </location>
</feature>
<dbReference type="GO" id="GO:0005634">
    <property type="term" value="C:nucleus"/>
    <property type="evidence" value="ECO:0007669"/>
    <property type="project" value="InterPro"/>
</dbReference>
<dbReference type="EMBL" id="KN833696">
    <property type="protein sequence ID" value="KIK27564.1"/>
    <property type="molecule type" value="Genomic_DNA"/>
</dbReference>
<dbReference type="InterPro" id="IPR051127">
    <property type="entry name" value="Fungal_SecMet_Regulators"/>
</dbReference>
<dbReference type="Pfam" id="PF00172">
    <property type="entry name" value="Zn_clus"/>
    <property type="match status" value="1"/>
</dbReference>
<dbReference type="AlphaFoldDB" id="A0A0C9YNX8"/>